<feature type="compositionally biased region" description="Basic and acidic residues" evidence="2">
    <location>
        <begin position="144"/>
        <end position="153"/>
    </location>
</feature>
<feature type="compositionally biased region" description="Polar residues" evidence="2">
    <location>
        <begin position="129"/>
        <end position="141"/>
    </location>
</feature>
<comment type="caution">
    <text evidence="4">The sequence shown here is derived from an EMBL/GenBank/DDBJ whole genome shotgun (WGS) entry which is preliminary data.</text>
</comment>
<dbReference type="PROSITE" id="PS50089">
    <property type="entry name" value="ZF_RING_2"/>
    <property type="match status" value="1"/>
</dbReference>
<dbReference type="EMBL" id="CAJVQA010033503">
    <property type="protein sequence ID" value="CAG8804564.1"/>
    <property type="molecule type" value="Genomic_DNA"/>
</dbReference>
<keyword evidence="5" id="KW-1185">Reference proteome</keyword>
<feature type="domain" description="RING-type" evidence="3">
    <location>
        <begin position="34"/>
        <end position="78"/>
    </location>
</feature>
<reference evidence="4" key="1">
    <citation type="submission" date="2021-06" db="EMBL/GenBank/DDBJ databases">
        <authorList>
            <person name="Kallberg Y."/>
            <person name="Tangrot J."/>
            <person name="Rosling A."/>
        </authorList>
    </citation>
    <scope>NUCLEOTIDE SEQUENCE</scope>
    <source>
        <strain evidence="4">FL966</strain>
    </source>
</reference>
<dbReference type="Proteomes" id="UP000789759">
    <property type="component" value="Unassembled WGS sequence"/>
</dbReference>
<evidence type="ECO:0000259" key="3">
    <source>
        <dbReference type="PROSITE" id="PS50089"/>
    </source>
</evidence>
<dbReference type="OrthoDB" id="2395414at2759"/>
<evidence type="ECO:0000313" key="4">
    <source>
        <dbReference type="EMBL" id="CAG8804564.1"/>
    </source>
</evidence>
<dbReference type="SUPFAM" id="SSF57850">
    <property type="entry name" value="RING/U-box"/>
    <property type="match status" value="1"/>
</dbReference>
<dbReference type="GO" id="GO:0008270">
    <property type="term" value="F:zinc ion binding"/>
    <property type="evidence" value="ECO:0007669"/>
    <property type="project" value="UniProtKB-KW"/>
</dbReference>
<dbReference type="InterPro" id="IPR001841">
    <property type="entry name" value="Znf_RING"/>
</dbReference>
<sequence>MNITCLKTLALNILKNGSSETIASGVEVPELDPCSICNEEIFLHILKKSFTVLTCGHIVHRLCLENLRETMFTCPINNCSAEIEIIEKSPLMRAPSQRSMSIDEGSQDLVIFSKNSLTNLDRIVEENSESGIPDSTTSNLPSKRVGEPTDKISSKKQKQTKKESHILKDLIKELSSKDPVKTIAQTESASELNTSPIIFLDLYIKIVNAEDQNKKTNQEIIRCYYDFGKALKDRLNYYKTLHPKQTAKMLVNDEVRNQLSQKVTETTLRKNTEKARKIYKLFNSIGGNDNMIEQLIQRVSISASTISKLSKDNIEHIVVAVIKNKQ</sequence>
<dbReference type="InterPro" id="IPR013083">
    <property type="entry name" value="Znf_RING/FYVE/PHD"/>
</dbReference>
<gene>
    <name evidence="4" type="ORF">CPELLU_LOCUS18011</name>
</gene>
<organism evidence="4 5">
    <name type="scientific">Cetraspora pellucida</name>
    <dbReference type="NCBI Taxonomy" id="1433469"/>
    <lineage>
        <taxon>Eukaryota</taxon>
        <taxon>Fungi</taxon>
        <taxon>Fungi incertae sedis</taxon>
        <taxon>Mucoromycota</taxon>
        <taxon>Glomeromycotina</taxon>
        <taxon>Glomeromycetes</taxon>
        <taxon>Diversisporales</taxon>
        <taxon>Gigasporaceae</taxon>
        <taxon>Cetraspora</taxon>
    </lineage>
</organism>
<dbReference type="SMART" id="SM00184">
    <property type="entry name" value="RING"/>
    <property type="match status" value="1"/>
</dbReference>
<name>A0A9N9JZB0_9GLOM</name>
<feature type="region of interest" description="Disordered" evidence="2">
    <location>
        <begin position="124"/>
        <end position="163"/>
    </location>
</feature>
<dbReference type="AlphaFoldDB" id="A0A9N9JZB0"/>
<evidence type="ECO:0000256" key="2">
    <source>
        <dbReference type="SAM" id="MobiDB-lite"/>
    </source>
</evidence>
<proteinExistence type="predicted"/>
<dbReference type="Gene3D" id="3.30.40.10">
    <property type="entry name" value="Zinc/RING finger domain, C3HC4 (zinc finger)"/>
    <property type="match status" value="1"/>
</dbReference>
<keyword evidence="1" id="KW-0863">Zinc-finger</keyword>
<dbReference type="CDD" id="cd16448">
    <property type="entry name" value="RING-H2"/>
    <property type="match status" value="1"/>
</dbReference>
<evidence type="ECO:0000256" key="1">
    <source>
        <dbReference type="PROSITE-ProRule" id="PRU00175"/>
    </source>
</evidence>
<accession>A0A9N9JZB0</accession>
<protein>
    <submittedName>
        <fullName evidence="4">9282_t:CDS:1</fullName>
    </submittedName>
</protein>
<keyword evidence="1" id="KW-0479">Metal-binding</keyword>
<keyword evidence="1" id="KW-0862">Zinc</keyword>
<evidence type="ECO:0000313" key="5">
    <source>
        <dbReference type="Proteomes" id="UP000789759"/>
    </source>
</evidence>